<organism evidence="9 10">
    <name type="scientific">Tetrapyrgos nigripes</name>
    <dbReference type="NCBI Taxonomy" id="182062"/>
    <lineage>
        <taxon>Eukaryota</taxon>
        <taxon>Fungi</taxon>
        <taxon>Dikarya</taxon>
        <taxon>Basidiomycota</taxon>
        <taxon>Agaricomycotina</taxon>
        <taxon>Agaricomycetes</taxon>
        <taxon>Agaricomycetidae</taxon>
        <taxon>Agaricales</taxon>
        <taxon>Marasmiineae</taxon>
        <taxon>Marasmiaceae</taxon>
        <taxon>Tetrapyrgos</taxon>
    </lineage>
</organism>
<keyword evidence="2" id="KW-0812">Transmembrane</keyword>
<keyword evidence="5" id="KW-0472">Membrane</keyword>
<name>A0A8H5FTS0_9AGAR</name>
<dbReference type="EMBL" id="JAACJM010000086">
    <property type="protein sequence ID" value="KAF5348358.1"/>
    <property type="molecule type" value="Genomic_DNA"/>
</dbReference>
<dbReference type="GO" id="GO:0005840">
    <property type="term" value="C:ribosome"/>
    <property type="evidence" value="ECO:0007669"/>
    <property type="project" value="InterPro"/>
</dbReference>
<accession>A0A8H5FTS0</accession>
<feature type="chain" id="PRO_5034472619" description="WSC domain-containing protein" evidence="7">
    <location>
        <begin position="24"/>
        <end position="425"/>
    </location>
</feature>
<dbReference type="PROSITE" id="PS00962">
    <property type="entry name" value="RIBOSOMAL_S2_1"/>
    <property type="match status" value="1"/>
</dbReference>
<protein>
    <recommendedName>
        <fullName evidence="8">WSC domain-containing protein</fullName>
    </recommendedName>
</protein>
<evidence type="ECO:0000256" key="2">
    <source>
        <dbReference type="ARBA" id="ARBA00022692"/>
    </source>
</evidence>
<dbReference type="InterPro" id="IPR051836">
    <property type="entry name" value="Kremen_rcpt"/>
</dbReference>
<keyword evidence="3 7" id="KW-0732">Signal</keyword>
<evidence type="ECO:0000313" key="10">
    <source>
        <dbReference type="Proteomes" id="UP000559256"/>
    </source>
</evidence>
<dbReference type="GO" id="GO:0005886">
    <property type="term" value="C:plasma membrane"/>
    <property type="evidence" value="ECO:0007669"/>
    <property type="project" value="TreeGrafter"/>
</dbReference>
<evidence type="ECO:0000256" key="6">
    <source>
        <dbReference type="ARBA" id="ARBA00023180"/>
    </source>
</evidence>
<dbReference type="GO" id="GO:0006412">
    <property type="term" value="P:translation"/>
    <property type="evidence" value="ECO:0007669"/>
    <property type="project" value="InterPro"/>
</dbReference>
<reference evidence="9 10" key="1">
    <citation type="journal article" date="2020" name="ISME J.">
        <title>Uncovering the hidden diversity of litter-decomposition mechanisms in mushroom-forming fungi.</title>
        <authorList>
            <person name="Floudas D."/>
            <person name="Bentzer J."/>
            <person name="Ahren D."/>
            <person name="Johansson T."/>
            <person name="Persson P."/>
            <person name="Tunlid A."/>
        </authorList>
    </citation>
    <scope>NUCLEOTIDE SEQUENCE [LARGE SCALE GENOMIC DNA]</scope>
    <source>
        <strain evidence="9 10">CBS 291.85</strain>
    </source>
</reference>
<dbReference type="Proteomes" id="UP000559256">
    <property type="component" value="Unassembled WGS sequence"/>
</dbReference>
<evidence type="ECO:0000256" key="4">
    <source>
        <dbReference type="ARBA" id="ARBA00022989"/>
    </source>
</evidence>
<dbReference type="InterPro" id="IPR002889">
    <property type="entry name" value="WSC_carb-bd"/>
</dbReference>
<evidence type="ECO:0000256" key="1">
    <source>
        <dbReference type="ARBA" id="ARBA00004167"/>
    </source>
</evidence>
<feature type="signal peptide" evidence="7">
    <location>
        <begin position="1"/>
        <end position="23"/>
    </location>
</feature>
<comment type="subcellular location">
    <subcellularLocation>
        <location evidence="1">Membrane</location>
        <topology evidence="1">Single-pass membrane protein</topology>
    </subcellularLocation>
</comment>
<evidence type="ECO:0000256" key="5">
    <source>
        <dbReference type="ARBA" id="ARBA00023136"/>
    </source>
</evidence>
<keyword evidence="6" id="KW-0325">Glycoprotein</keyword>
<feature type="domain" description="WSC" evidence="8">
    <location>
        <begin position="151"/>
        <end position="244"/>
    </location>
</feature>
<dbReference type="PANTHER" id="PTHR24269">
    <property type="entry name" value="KREMEN PROTEIN"/>
    <property type="match status" value="1"/>
</dbReference>
<dbReference type="PANTHER" id="PTHR24269:SF16">
    <property type="entry name" value="PROTEIN SLG1"/>
    <property type="match status" value="1"/>
</dbReference>
<evidence type="ECO:0000256" key="7">
    <source>
        <dbReference type="SAM" id="SignalP"/>
    </source>
</evidence>
<evidence type="ECO:0000259" key="8">
    <source>
        <dbReference type="PROSITE" id="PS51212"/>
    </source>
</evidence>
<dbReference type="AlphaFoldDB" id="A0A8H5FTS0"/>
<comment type="caution">
    <text evidence="9">The sequence shown here is derived from an EMBL/GenBank/DDBJ whole genome shotgun (WGS) entry which is preliminary data.</text>
</comment>
<dbReference type="InterPro" id="IPR018130">
    <property type="entry name" value="Ribosomal_uS2_CS"/>
</dbReference>
<evidence type="ECO:0000256" key="3">
    <source>
        <dbReference type="ARBA" id="ARBA00022729"/>
    </source>
</evidence>
<dbReference type="Pfam" id="PF01822">
    <property type="entry name" value="WSC"/>
    <property type="match status" value="2"/>
</dbReference>
<dbReference type="GO" id="GO:0003735">
    <property type="term" value="F:structural constituent of ribosome"/>
    <property type="evidence" value="ECO:0007669"/>
    <property type="project" value="InterPro"/>
</dbReference>
<gene>
    <name evidence="9" type="ORF">D9758_010927</name>
</gene>
<evidence type="ECO:0000313" key="9">
    <source>
        <dbReference type="EMBL" id="KAF5348358.1"/>
    </source>
</evidence>
<keyword evidence="4" id="KW-1133">Transmembrane helix</keyword>
<dbReference type="PROSITE" id="PS51212">
    <property type="entry name" value="WSC"/>
    <property type="match status" value="2"/>
</dbReference>
<feature type="domain" description="WSC" evidence="8">
    <location>
        <begin position="42"/>
        <end position="137"/>
    </location>
</feature>
<sequence>MDVRPLPFFKHLSLLLTIPTIFAANAHFGLEKRSTIISGNQTWTSQGCFTDISVGRTLAADFYSNNNNMTTESCIAFCEAGNYIFAGVEFGQECYCDSVIQFPGTPAPDPSECSTPCTGNATETCGASGRIEIYTNGRPAPVQVQTIKGSSWAYQGCFTDSPSSRVLQIPMPVPVGVTAETCTAACQTAGFTNAGLEDGHECWCDNILGTTSTHVSDLDCRAVCVADHSQFCGNANRIALYHLFDNNGTSSTGPSSSQCIAQDSANFTLVAHFNTPPPNGIPSVVPLKVLLVEMVPSVTWSILSACPLCCSDWPSFSMKGSVFLPHSLTNPGQLMVSTAPGPGESPNFVASAPAFPGFQAYCIMNSTNSVAPRKLLGFGGKSDAFSLCANNTINGRLDVVFEPVTSHPHYTLDDCSPVTIEVVEG</sequence>
<dbReference type="SMART" id="SM00321">
    <property type="entry name" value="WSC"/>
    <property type="match status" value="2"/>
</dbReference>
<dbReference type="OrthoDB" id="5985073at2759"/>
<proteinExistence type="predicted"/>
<keyword evidence="10" id="KW-1185">Reference proteome</keyword>